<evidence type="ECO:0000313" key="2">
    <source>
        <dbReference type="Proteomes" id="UP000282613"/>
    </source>
</evidence>
<dbReference type="WBParaSite" id="TASK_0000910601-mRNA-1">
    <property type="protein sequence ID" value="TASK_0000910601-mRNA-1"/>
    <property type="gene ID" value="TASK_0000910601"/>
</dbReference>
<evidence type="ECO:0000313" key="3">
    <source>
        <dbReference type="WBParaSite" id="TASK_0000910601-mRNA-1"/>
    </source>
</evidence>
<name>A0A0R3WE74_TAEAS</name>
<gene>
    <name evidence="1" type="ORF">TASK_LOCUS9107</name>
</gene>
<keyword evidence="2" id="KW-1185">Reference proteome</keyword>
<dbReference type="AlphaFoldDB" id="A0A0R3WE74"/>
<sequence length="157" mass="16825">MYRPNGERCKIASISTQLLRISVLATHSIPPLIESVPTDGTSIQVGCCEILGGTVPGFNEDLLLFHLDIAKCPLRALHGSRPSLRKRATQIITTFPPFEDTYTSLPAGCGMQSGQLVESRGTGHSYSQIALQHLLVLADGSQKQLGALTGATKLDQL</sequence>
<organism evidence="3">
    <name type="scientific">Taenia asiatica</name>
    <name type="common">Asian tapeworm</name>
    <dbReference type="NCBI Taxonomy" id="60517"/>
    <lineage>
        <taxon>Eukaryota</taxon>
        <taxon>Metazoa</taxon>
        <taxon>Spiralia</taxon>
        <taxon>Lophotrochozoa</taxon>
        <taxon>Platyhelminthes</taxon>
        <taxon>Cestoda</taxon>
        <taxon>Eucestoda</taxon>
        <taxon>Cyclophyllidea</taxon>
        <taxon>Taeniidae</taxon>
        <taxon>Taenia</taxon>
    </lineage>
</organism>
<accession>A0A0R3WE74</accession>
<reference evidence="3" key="1">
    <citation type="submission" date="2017-02" db="UniProtKB">
        <authorList>
            <consortium name="WormBaseParasite"/>
        </authorList>
    </citation>
    <scope>IDENTIFICATION</scope>
</reference>
<protein>
    <submittedName>
        <fullName evidence="3">MMS1_N domain-containing protein</fullName>
    </submittedName>
</protein>
<reference evidence="1 2" key="2">
    <citation type="submission" date="2018-11" db="EMBL/GenBank/DDBJ databases">
        <authorList>
            <consortium name="Pathogen Informatics"/>
        </authorList>
    </citation>
    <scope>NUCLEOTIDE SEQUENCE [LARGE SCALE GENOMIC DNA]</scope>
</reference>
<dbReference type="Proteomes" id="UP000282613">
    <property type="component" value="Unassembled WGS sequence"/>
</dbReference>
<proteinExistence type="predicted"/>
<dbReference type="OrthoDB" id="6260732at2759"/>
<evidence type="ECO:0000313" key="1">
    <source>
        <dbReference type="EMBL" id="VDK41892.1"/>
    </source>
</evidence>
<dbReference type="STRING" id="60517.A0A0R3WE74"/>
<dbReference type="EMBL" id="UYRS01018990">
    <property type="protein sequence ID" value="VDK41892.1"/>
    <property type="molecule type" value="Genomic_DNA"/>
</dbReference>